<proteinExistence type="predicted"/>
<keyword evidence="3" id="KW-1185">Reference proteome</keyword>
<name>A0A8J2ZDR6_9PROT</name>
<accession>A0A8J2ZDR6</accession>
<feature type="region of interest" description="Disordered" evidence="1">
    <location>
        <begin position="1"/>
        <end position="122"/>
    </location>
</feature>
<feature type="compositionally biased region" description="Basic and acidic residues" evidence="1">
    <location>
        <begin position="53"/>
        <end position="67"/>
    </location>
</feature>
<evidence type="ECO:0000313" key="2">
    <source>
        <dbReference type="EMBL" id="GGG43995.1"/>
    </source>
</evidence>
<feature type="compositionally biased region" description="Low complexity" evidence="1">
    <location>
        <begin position="68"/>
        <end position="85"/>
    </location>
</feature>
<reference evidence="2 3" key="1">
    <citation type="journal article" date="2014" name="Int. J. Syst. Evol. Microbiol.">
        <title>Complete genome sequence of Corynebacterium casei LMG S-19264T (=DSM 44701T), isolated from a smear-ripened cheese.</title>
        <authorList>
            <consortium name="US DOE Joint Genome Institute (JGI-PGF)"/>
            <person name="Walter F."/>
            <person name="Albersmeier A."/>
            <person name="Kalinowski J."/>
            <person name="Ruckert C."/>
        </authorList>
    </citation>
    <scope>NUCLEOTIDE SEQUENCE [LARGE SCALE GENOMIC DNA]</scope>
    <source>
        <strain evidence="2 3">CGMCC 1.16330</strain>
    </source>
</reference>
<dbReference type="EMBL" id="BMKS01000012">
    <property type="protein sequence ID" value="GGG43995.1"/>
    <property type="molecule type" value="Genomic_DNA"/>
</dbReference>
<sequence length="172" mass="17347">MSEVPRNEPAPGPPSRGPDRSEGAAARRAAGETATGLAIGMAVGAMPPVLPRTETEDRPRGETRDNLARTAGQGARVAAAVGGPASERYGRVRQALGGAAHGTRGAADREGPHHAGETASRVAEDFVGAVRDALHGGAAEAREAMRRVGGEATPGIPGDGAGTDPARREGPR</sequence>
<evidence type="ECO:0000313" key="3">
    <source>
        <dbReference type="Proteomes" id="UP000597507"/>
    </source>
</evidence>
<feature type="compositionally biased region" description="Basic and acidic residues" evidence="1">
    <location>
        <begin position="140"/>
        <end position="149"/>
    </location>
</feature>
<comment type="caution">
    <text evidence="2">The sequence shown here is derived from an EMBL/GenBank/DDBJ whole genome shotgun (WGS) entry which is preliminary data.</text>
</comment>
<protein>
    <submittedName>
        <fullName evidence="2">Uncharacterized protein</fullName>
    </submittedName>
</protein>
<feature type="compositionally biased region" description="Low complexity" evidence="1">
    <location>
        <begin position="23"/>
        <end position="35"/>
    </location>
</feature>
<organism evidence="2 3">
    <name type="scientific">Caldovatus sediminis</name>
    <dbReference type="NCBI Taxonomy" id="2041189"/>
    <lineage>
        <taxon>Bacteria</taxon>
        <taxon>Pseudomonadati</taxon>
        <taxon>Pseudomonadota</taxon>
        <taxon>Alphaproteobacteria</taxon>
        <taxon>Acetobacterales</taxon>
        <taxon>Roseomonadaceae</taxon>
        <taxon>Caldovatus</taxon>
    </lineage>
</organism>
<evidence type="ECO:0000256" key="1">
    <source>
        <dbReference type="SAM" id="MobiDB-lite"/>
    </source>
</evidence>
<gene>
    <name evidence="2" type="ORF">GCM10010964_34200</name>
</gene>
<feature type="region of interest" description="Disordered" evidence="1">
    <location>
        <begin position="138"/>
        <end position="172"/>
    </location>
</feature>
<dbReference type="Proteomes" id="UP000597507">
    <property type="component" value="Unassembled WGS sequence"/>
</dbReference>
<dbReference type="AlphaFoldDB" id="A0A8J2ZDR6"/>
<feature type="compositionally biased region" description="Basic and acidic residues" evidence="1">
    <location>
        <begin position="106"/>
        <end position="116"/>
    </location>
</feature>